<name>V4AD45_LOTGI</name>
<evidence type="ECO:0000313" key="3">
    <source>
        <dbReference type="Proteomes" id="UP000030746"/>
    </source>
</evidence>
<dbReference type="AlphaFoldDB" id="V4AD45"/>
<evidence type="ECO:0000313" key="2">
    <source>
        <dbReference type="EMBL" id="ESO94777.1"/>
    </source>
</evidence>
<dbReference type="RefSeq" id="XP_009054518.1">
    <property type="nucleotide sequence ID" value="XM_009056270.1"/>
</dbReference>
<dbReference type="PANTHER" id="PTHR33244:SF3">
    <property type="entry name" value="PEPTIDASE A2 DOMAIN-CONTAINING PROTEIN"/>
    <property type="match status" value="1"/>
</dbReference>
<dbReference type="Proteomes" id="UP000030746">
    <property type="component" value="Unassembled WGS sequence"/>
</dbReference>
<sequence length="184" mass="21291">MDKIRPGKELPVLKIGDPVVVQNRQSKRWDKYGVIQERNLKVRKYVVRLSSGLITVRNRKDLRLRYPPKHQNGGTSLWLPVIDYQNDPDKHLKPVQQSSQDNQHNDSDSDSDDEDDYRPNINDTNGEVKLYPNAEQPEIPVEEAVHVPVPKPILKRPKTRDQTQPIRIRTEENPISTPLILISK</sequence>
<organism evidence="2 3">
    <name type="scientific">Lottia gigantea</name>
    <name type="common">Giant owl limpet</name>
    <dbReference type="NCBI Taxonomy" id="225164"/>
    <lineage>
        <taxon>Eukaryota</taxon>
        <taxon>Metazoa</taxon>
        <taxon>Spiralia</taxon>
        <taxon>Lophotrochozoa</taxon>
        <taxon>Mollusca</taxon>
        <taxon>Gastropoda</taxon>
        <taxon>Patellogastropoda</taxon>
        <taxon>Lottioidea</taxon>
        <taxon>Lottiidae</taxon>
        <taxon>Lottia</taxon>
    </lineage>
</organism>
<proteinExistence type="predicted"/>
<dbReference type="EMBL" id="KB201750">
    <property type="protein sequence ID" value="ESO94777.1"/>
    <property type="molecule type" value="Genomic_DNA"/>
</dbReference>
<feature type="region of interest" description="Disordered" evidence="1">
    <location>
        <begin position="87"/>
        <end position="133"/>
    </location>
</feature>
<feature type="region of interest" description="Disordered" evidence="1">
    <location>
        <begin position="150"/>
        <end position="172"/>
    </location>
</feature>
<dbReference type="CTD" id="20238589"/>
<reference evidence="2 3" key="1">
    <citation type="journal article" date="2013" name="Nature">
        <title>Insights into bilaterian evolution from three spiralian genomes.</title>
        <authorList>
            <person name="Simakov O."/>
            <person name="Marletaz F."/>
            <person name="Cho S.J."/>
            <person name="Edsinger-Gonzales E."/>
            <person name="Havlak P."/>
            <person name="Hellsten U."/>
            <person name="Kuo D.H."/>
            <person name="Larsson T."/>
            <person name="Lv J."/>
            <person name="Arendt D."/>
            <person name="Savage R."/>
            <person name="Osoegawa K."/>
            <person name="de Jong P."/>
            <person name="Grimwood J."/>
            <person name="Chapman J.A."/>
            <person name="Shapiro H."/>
            <person name="Aerts A."/>
            <person name="Otillar R.P."/>
            <person name="Terry A.Y."/>
            <person name="Boore J.L."/>
            <person name="Grigoriev I.V."/>
            <person name="Lindberg D.R."/>
            <person name="Seaver E.C."/>
            <person name="Weisblat D.A."/>
            <person name="Putnam N.H."/>
            <person name="Rokhsar D.S."/>
        </authorList>
    </citation>
    <scope>NUCLEOTIDE SEQUENCE [LARGE SCALE GENOMIC DNA]</scope>
</reference>
<dbReference type="KEGG" id="lgi:LOTGIDRAFT_161028"/>
<dbReference type="HOGENOM" id="CLU_1469833_0_0_1"/>
<dbReference type="PANTHER" id="PTHR33244">
    <property type="entry name" value="INTEGRASE CATALYTIC DOMAIN-CONTAINING PROTEIN-RELATED"/>
    <property type="match status" value="1"/>
</dbReference>
<dbReference type="GeneID" id="20238589"/>
<protein>
    <submittedName>
        <fullName evidence="2">Uncharacterized protein</fullName>
    </submittedName>
</protein>
<gene>
    <name evidence="2" type="ORF">LOTGIDRAFT_161028</name>
</gene>
<accession>V4AD45</accession>
<evidence type="ECO:0000256" key="1">
    <source>
        <dbReference type="SAM" id="MobiDB-lite"/>
    </source>
</evidence>
<keyword evidence="3" id="KW-1185">Reference proteome</keyword>